<dbReference type="InterPro" id="IPR001387">
    <property type="entry name" value="Cro/C1-type_HTH"/>
</dbReference>
<dbReference type="PROSITE" id="PS50943">
    <property type="entry name" value="HTH_CROC1"/>
    <property type="match status" value="1"/>
</dbReference>
<evidence type="ECO:0000313" key="3">
    <source>
        <dbReference type="EMBL" id="GEK47309.1"/>
    </source>
</evidence>
<gene>
    <name evidence="3" type="ORF">HPA02_15920</name>
</gene>
<dbReference type="Proteomes" id="UP000321275">
    <property type="component" value="Unassembled WGS sequence"/>
</dbReference>
<dbReference type="SUPFAM" id="SSF47413">
    <property type="entry name" value="lambda repressor-like DNA-binding domains"/>
    <property type="match status" value="1"/>
</dbReference>
<dbReference type="CDD" id="cd00093">
    <property type="entry name" value="HTH_XRE"/>
    <property type="match status" value="1"/>
</dbReference>
<sequence>MKVHLPVSPPATILTVSELSDRRTTIDHGTLLLRETLDNNGVTDLRRNYKIDAMQESLLRLEPCITSKPFQVDMAHHDKHACHMKNRIRVLRKAQGLTQADLADTLGVSRNTINSIEVGRYVPSLPLALKLARFFGKPVEEVFDDRSET</sequence>
<accession>A0A510X7B4</accession>
<reference evidence="3 4" key="1">
    <citation type="submission" date="2019-07" db="EMBL/GenBank/DDBJ databases">
        <title>Whole genome shotgun sequence of Halomonas pacifica NBRC 102220.</title>
        <authorList>
            <person name="Hosoyama A."/>
            <person name="Uohara A."/>
            <person name="Ohji S."/>
            <person name="Ichikawa N."/>
        </authorList>
    </citation>
    <scope>NUCLEOTIDE SEQUENCE [LARGE SCALE GENOMIC DNA]</scope>
    <source>
        <strain evidence="3 4">NBRC 102220</strain>
    </source>
</reference>
<dbReference type="RefSeq" id="WP_371832421.1">
    <property type="nucleotide sequence ID" value="NZ_BJUK01000014.1"/>
</dbReference>
<dbReference type="PANTHER" id="PTHR46558:SF4">
    <property type="entry name" value="DNA-BIDING PHAGE PROTEIN"/>
    <property type="match status" value="1"/>
</dbReference>
<dbReference type="PANTHER" id="PTHR46558">
    <property type="entry name" value="TRACRIPTIONAL REGULATORY PROTEIN-RELATED-RELATED"/>
    <property type="match status" value="1"/>
</dbReference>
<keyword evidence="4" id="KW-1185">Reference proteome</keyword>
<feature type="domain" description="HTH cro/C1-type" evidence="2">
    <location>
        <begin position="88"/>
        <end position="142"/>
    </location>
</feature>
<dbReference type="InterPro" id="IPR010982">
    <property type="entry name" value="Lambda_DNA-bd_dom_sf"/>
</dbReference>
<organism evidence="3 4">
    <name type="scientific">Bisbaumannia pacifica</name>
    <dbReference type="NCBI Taxonomy" id="77098"/>
    <lineage>
        <taxon>Bacteria</taxon>
        <taxon>Pseudomonadati</taxon>
        <taxon>Pseudomonadota</taxon>
        <taxon>Gammaproteobacteria</taxon>
        <taxon>Oceanospirillales</taxon>
        <taxon>Halomonadaceae</taxon>
        <taxon>Bisbaumannia</taxon>
    </lineage>
</organism>
<comment type="caution">
    <text evidence="3">The sequence shown here is derived from an EMBL/GenBank/DDBJ whole genome shotgun (WGS) entry which is preliminary data.</text>
</comment>
<dbReference type="Pfam" id="PF01381">
    <property type="entry name" value="HTH_3"/>
    <property type="match status" value="1"/>
</dbReference>
<proteinExistence type="predicted"/>
<keyword evidence="1" id="KW-0238">DNA-binding</keyword>
<dbReference type="GO" id="GO:0003677">
    <property type="term" value="F:DNA binding"/>
    <property type="evidence" value="ECO:0007669"/>
    <property type="project" value="UniProtKB-KW"/>
</dbReference>
<dbReference type="EMBL" id="BJUK01000014">
    <property type="protein sequence ID" value="GEK47309.1"/>
    <property type="molecule type" value="Genomic_DNA"/>
</dbReference>
<dbReference type="AlphaFoldDB" id="A0A510X7B4"/>
<name>A0A510X7B4_9GAMM</name>
<dbReference type="Gene3D" id="1.10.260.40">
    <property type="entry name" value="lambda repressor-like DNA-binding domains"/>
    <property type="match status" value="1"/>
</dbReference>
<evidence type="ECO:0000259" key="2">
    <source>
        <dbReference type="PROSITE" id="PS50943"/>
    </source>
</evidence>
<protein>
    <recommendedName>
        <fullName evidence="2">HTH cro/C1-type domain-containing protein</fullName>
    </recommendedName>
</protein>
<evidence type="ECO:0000313" key="4">
    <source>
        <dbReference type="Proteomes" id="UP000321275"/>
    </source>
</evidence>
<dbReference type="SMART" id="SM00530">
    <property type="entry name" value="HTH_XRE"/>
    <property type="match status" value="1"/>
</dbReference>
<evidence type="ECO:0000256" key="1">
    <source>
        <dbReference type="ARBA" id="ARBA00023125"/>
    </source>
</evidence>